<evidence type="ECO:0000313" key="3">
    <source>
        <dbReference type="Proteomes" id="UP000176576"/>
    </source>
</evidence>
<accession>A0A1G2GA22</accession>
<protein>
    <recommendedName>
        <fullName evidence="1">S1 motif domain-containing protein</fullName>
    </recommendedName>
</protein>
<dbReference type="SMART" id="SM00316">
    <property type="entry name" value="S1"/>
    <property type="match status" value="4"/>
</dbReference>
<dbReference type="Proteomes" id="UP000176576">
    <property type="component" value="Unassembled WGS sequence"/>
</dbReference>
<dbReference type="GO" id="GO:0003676">
    <property type="term" value="F:nucleic acid binding"/>
    <property type="evidence" value="ECO:0007669"/>
    <property type="project" value="InterPro"/>
</dbReference>
<dbReference type="InterPro" id="IPR012340">
    <property type="entry name" value="NA-bd_OB-fold"/>
</dbReference>
<reference evidence="2 3" key="1">
    <citation type="journal article" date="2016" name="Nat. Commun.">
        <title>Thousands of microbial genomes shed light on interconnected biogeochemical processes in an aquifer system.</title>
        <authorList>
            <person name="Anantharaman K."/>
            <person name="Brown C.T."/>
            <person name="Hug L.A."/>
            <person name="Sharon I."/>
            <person name="Castelle C.J."/>
            <person name="Probst A.J."/>
            <person name="Thomas B.C."/>
            <person name="Singh A."/>
            <person name="Wilkins M.J."/>
            <person name="Karaoz U."/>
            <person name="Brodie E.L."/>
            <person name="Williams K.H."/>
            <person name="Hubbard S.S."/>
            <person name="Banfield J.F."/>
        </authorList>
    </citation>
    <scope>NUCLEOTIDE SEQUENCE [LARGE SCALE GENOMIC DNA]</scope>
</reference>
<feature type="domain" description="S1 motif" evidence="1">
    <location>
        <begin position="281"/>
        <end position="349"/>
    </location>
</feature>
<dbReference type="SUPFAM" id="SSF50249">
    <property type="entry name" value="Nucleic acid-binding proteins"/>
    <property type="match status" value="4"/>
</dbReference>
<gene>
    <name evidence="2" type="ORF">A3J54_00075</name>
</gene>
<dbReference type="InterPro" id="IPR003029">
    <property type="entry name" value="S1_domain"/>
</dbReference>
<comment type="caution">
    <text evidence="2">The sequence shown here is derived from an EMBL/GenBank/DDBJ whole genome shotgun (WGS) entry which is preliminary data.</text>
</comment>
<organism evidence="2 3">
    <name type="scientific">Candidatus Ryanbacteria bacterium RIFCSPHIGHO2_02_FULL_45_13b</name>
    <dbReference type="NCBI Taxonomy" id="1802117"/>
    <lineage>
        <taxon>Bacteria</taxon>
        <taxon>Candidatus Ryaniibacteriota</taxon>
    </lineage>
</organism>
<dbReference type="InterPro" id="IPR035104">
    <property type="entry name" value="Ribosomal_protein_S1-like"/>
</dbReference>
<dbReference type="Pfam" id="PF00575">
    <property type="entry name" value="S1"/>
    <property type="match status" value="2"/>
</dbReference>
<dbReference type="InterPro" id="IPR052757">
    <property type="entry name" value="Ribosomal_protein_S1"/>
</dbReference>
<evidence type="ECO:0000313" key="2">
    <source>
        <dbReference type="EMBL" id="OGZ46890.1"/>
    </source>
</evidence>
<feature type="domain" description="S1 motif" evidence="1">
    <location>
        <begin position="197"/>
        <end position="264"/>
    </location>
</feature>
<dbReference type="PANTHER" id="PTHR47559:SF1">
    <property type="entry name" value="OS03G0844900 PROTEIN"/>
    <property type="match status" value="1"/>
</dbReference>
<dbReference type="AlphaFoldDB" id="A0A1G2GA22"/>
<dbReference type="EMBL" id="MHNN01000005">
    <property type="protein sequence ID" value="OGZ46890.1"/>
    <property type="molecule type" value="Genomic_DNA"/>
</dbReference>
<dbReference type="PANTHER" id="PTHR47559">
    <property type="entry name" value="OS03G0844900 PROTEIN"/>
    <property type="match status" value="1"/>
</dbReference>
<proteinExistence type="predicted"/>
<dbReference type="PRINTS" id="PR00681">
    <property type="entry name" value="RIBOSOMALS1"/>
</dbReference>
<dbReference type="STRING" id="1802117.A3J54_00075"/>
<feature type="domain" description="S1 motif" evidence="1">
    <location>
        <begin position="17"/>
        <end position="84"/>
    </location>
</feature>
<feature type="domain" description="S1 motif" evidence="1">
    <location>
        <begin position="96"/>
        <end position="180"/>
    </location>
</feature>
<evidence type="ECO:0000259" key="1">
    <source>
        <dbReference type="PROSITE" id="PS50126"/>
    </source>
</evidence>
<dbReference type="Gene3D" id="2.40.50.140">
    <property type="entry name" value="Nucleic acid-binding proteins"/>
    <property type="match status" value="4"/>
</dbReference>
<dbReference type="PROSITE" id="PS50126">
    <property type="entry name" value="S1"/>
    <property type="match status" value="4"/>
</dbReference>
<sequence>MDALFKSSGWVGTSKIGELVSGTVLSRRGPYIYIDLGPHGTGVIYGREFYNARDIIKTLKTGSAVTAKVIEIENEDGYMELSLCEAGKDKMWQEAEALMKSKTPVPLLVVSANKGGLVMNWQGVSGFLPVSQLTAKHYPRVEGGDKGKILNELQRFVGETLEVIILDIDSKESKLIFSEKNVESDELKEALSKYQMGDVVEGEVTGVVDFGIFIKIEEGLEGLAHISELDWGLVESPSDLFHVGEHIKAKIINVEGGKVSLSVKALKPDPWKDFADKFKKGDIVKGRVRKIDRFGVFVEIEDFLLSGLAHVSEFGSEKEMREYMKLDNVYHFQILNLSSEERKLSLSHVKEGDEGKLPA</sequence>
<name>A0A1G2GA22_9BACT</name>